<proteinExistence type="predicted"/>
<accession>A0ABW2X6G8</accession>
<evidence type="ECO:0000313" key="3">
    <source>
        <dbReference type="Proteomes" id="UP001596915"/>
    </source>
</evidence>
<dbReference type="Pfam" id="PF19953">
    <property type="entry name" value="EACC1"/>
    <property type="match status" value="1"/>
</dbReference>
<comment type="caution">
    <text evidence="2">The sequence shown here is derived from an EMBL/GenBank/DDBJ whole genome shotgun (WGS) entry which is preliminary data.</text>
</comment>
<protein>
    <submittedName>
        <fullName evidence="2">Uncharacterized protein</fullName>
    </submittedName>
</protein>
<dbReference type="Proteomes" id="UP001596915">
    <property type="component" value="Unassembled WGS sequence"/>
</dbReference>
<evidence type="ECO:0000256" key="1">
    <source>
        <dbReference type="SAM" id="Phobius"/>
    </source>
</evidence>
<keyword evidence="1" id="KW-0472">Membrane</keyword>
<dbReference type="InterPro" id="IPR045428">
    <property type="entry name" value="EACC1"/>
</dbReference>
<evidence type="ECO:0000313" key="2">
    <source>
        <dbReference type="EMBL" id="MFD0629274.1"/>
    </source>
</evidence>
<dbReference type="EMBL" id="JBHTGL010000008">
    <property type="protein sequence ID" value="MFD0629274.1"/>
    <property type="molecule type" value="Genomic_DNA"/>
</dbReference>
<keyword evidence="1" id="KW-0812">Transmembrane</keyword>
<keyword evidence="1" id="KW-1133">Transmembrane helix</keyword>
<keyword evidence="3" id="KW-1185">Reference proteome</keyword>
<reference evidence="3" key="1">
    <citation type="journal article" date="2019" name="Int. J. Syst. Evol. Microbiol.">
        <title>The Global Catalogue of Microorganisms (GCM) 10K type strain sequencing project: providing services to taxonomists for standard genome sequencing and annotation.</title>
        <authorList>
            <consortium name="The Broad Institute Genomics Platform"/>
            <consortium name="The Broad Institute Genome Sequencing Center for Infectious Disease"/>
            <person name="Wu L."/>
            <person name="Ma J."/>
        </authorList>
    </citation>
    <scope>NUCLEOTIDE SEQUENCE [LARGE SCALE GENOMIC DNA]</scope>
    <source>
        <strain evidence="3">JCM 12607</strain>
    </source>
</reference>
<sequence length="142" mass="15316">MRHDASVRSGWTGDVVSVLLVLAPDPELDSETTERLMRRLRSEIAELDVDSVRPGPAAAAPDGAKGSDAVTLGAIVVALSASGGAFTALVEVLRDWLGRTSARHRISLTIDGDTIELERASDSERRDLVDAYIRRHTDHTES</sequence>
<gene>
    <name evidence="2" type="ORF">ACFQ2K_48355</name>
</gene>
<organism evidence="2 3">
    <name type="scientific">Streptomyces sanglieri</name>
    <dbReference type="NCBI Taxonomy" id="193460"/>
    <lineage>
        <taxon>Bacteria</taxon>
        <taxon>Bacillati</taxon>
        <taxon>Actinomycetota</taxon>
        <taxon>Actinomycetes</taxon>
        <taxon>Kitasatosporales</taxon>
        <taxon>Streptomycetaceae</taxon>
        <taxon>Streptomyces</taxon>
    </lineage>
</organism>
<name>A0ABW2X6G8_9ACTN</name>
<feature type="transmembrane region" description="Helical" evidence="1">
    <location>
        <begin position="69"/>
        <end position="93"/>
    </location>
</feature>